<comment type="similarity">
    <text evidence="2">Belongs to the AzlC family.</text>
</comment>
<dbReference type="GO" id="GO:1903785">
    <property type="term" value="P:L-valine transmembrane transport"/>
    <property type="evidence" value="ECO:0007669"/>
    <property type="project" value="TreeGrafter"/>
</dbReference>
<comment type="caution">
    <text evidence="9">The sequence shown here is derived from an EMBL/GenBank/DDBJ whole genome shotgun (WGS) entry which is preliminary data.</text>
</comment>
<evidence type="ECO:0000256" key="4">
    <source>
        <dbReference type="ARBA" id="ARBA00022475"/>
    </source>
</evidence>
<keyword evidence="7 8" id="KW-0472">Membrane</keyword>
<evidence type="ECO:0000256" key="8">
    <source>
        <dbReference type="SAM" id="Phobius"/>
    </source>
</evidence>
<gene>
    <name evidence="9" type="ORF">IAB98_01095</name>
</gene>
<keyword evidence="3" id="KW-0813">Transport</keyword>
<name>A0A9D1EHR0_9FIRM</name>
<dbReference type="AlphaFoldDB" id="A0A9D1EHR0"/>
<feature type="transmembrane region" description="Helical" evidence="8">
    <location>
        <begin position="142"/>
        <end position="159"/>
    </location>
</feature>
<evidence type="ECO:0000313" key="10">
    <source>
        <dbReference type="Proteomes" id="UP000886841"/>
    </source>
</evidence>
<dbReference type="PANTHER" id="PTHR34979">
    <property type="entry name" value="INNER MEMBRANE PROTEIN YGAZ"/>
    <property type="match status" value="1"/>
</dbReference>
<reference evidence="9" key="1">
    <citation type="submission" date="2020-10" db="EMBL/GenBank/DDBJ databases">
        <authorList>
            <person name="Gilroy R."/>
        </authorList>
    </citation>
    <scope>NUCLEOTIDE SEQUENCE</scope>
    <source>
        <strain evidence="9">ChiSxjej1B13-7041</strain>
    </source>
</reference>
<proteinExistence type="inferred from homology"/>
<keyword evidence="5 8" id="KW-0812">Transmembrane</keyword>
<dbReference type="Proteomes" id="UP000886841">
    <property type="component" value="Unassembled WGS sequence"/>
</dbReference>
<protein>
    <submittedName>
        <fullName evidence="9">AzlC family ABC transporter permease</fullName>
    </submittedName>
</protein>
<keyword evidence="6 8" id="KW-1133">Transmembrane helix</keyword>
<feature type="transmembrane region" description="Helical" evidence="8">
    <location>
        <begin position="21"/>
        <end position="48"/>
    </location>
</feature>
<feature type="transmembrane region" description="Helical" evidence="8">
    <location>
        <begin position="60"/>
        <end position="84"/>
    </location>
</feature>
<organism evidence="9 10">
    <name type="scientific">Candidatus Egerieimonas intestinavium</name>
    <dbReference type="NCBI Taxonomy" id="2840777"/>
    <lineage>
        <taxon>Bacteria</taxon>
        <taxon>Bacillati</taxon>
        <taxon>Bacillota</taxon>
        <taxon>Clostridia</taxon>
        <taxon>Lachnospirales</taxon>
        <taxon>Lachnospiraceae</taxon>
        <taxon>Lachnospiraceae incertae sedis</taxon>
        <taxon>Candidatus Egerieimonas</taxon>
    </lineage>
</organism>
<feature type="transmembrane region" description="Helical" evidence="8">
    <location>
        <begin position="203"/>
        <end position="225"/>
    </location>
</feature>
<comment type="subcellular location">
    <subcellularLocation>
        <location evidence="1">Cell membrane</location>
        <topology evidence="1">Multi-pass membrane protein</topology>
    </subcellularLocation>
</comment>
<evidence type="ECO:0000256" key="5">
    <source>
        <dbReference type="ARBA" id="ARBA00022692"/>
    </source>
</evidence>
<evidence type="ECO:0000256" key="7">
    <source>
        <dbReference type="ARBA" id="ARBA00023136"/>
    </source>
</evidence>
<feature type="transmembrane region" description="Helical" evidence="8">
    <location>
        <begin position="166"/>
        <end position="183"/>
    </location>
</feature>
<evidence type="ECO:0000256" key="6">
    <source>
        <dbReference type="ARBA" id="ARBA00022989"/>
    </source>
</evidence>
<evidence type="ECO:0000256" key="1">
    <source>
        <dbReference type="ARBA" id="ARBA00004651"/>
    </source>
</evidence>
<evidence type="ECO:0000256" key="2">
    <source>
        <dbReference type="ARBA" id="ARBA00010735"/>
    </source>
</evidence>
<accession>A0A9D1EHR0</accession>
<dbReference type="Pfam" id="PF03591">
    <property type="entry name" value="AzlC"/>
    <property type="match status" value="1"/>
</dbReference>
<reference evidence="9" key="2">
    <citation type="journal article" date="2021" name="PeerJ">
        <title>Extensive microbial diversity within the chicken gut microbiome revealed by metagenomics and culture.</title>
        <authorList>
            <person name="Gilroy R."/>
            <person name="Ravi A."/>
            <person name="Getino M."/>
            <person name="Pursley I."/>
            <person name="Horton D.L."/>
            <person name="Alikhan N.F."/>
            <person name="Baker D."/>
            <person name="Gharbi K."/>
            <person name="Hall N."/>
            <person name="Watson M."/>
            <person name="Adriaenssens E.M."/>
            <person name="Foster-Nyarko E."/>
            <person name="Jarju S."/>
            <person name="Secka A."/>
            <person name="Antonio M."/>
            <person name="Oren A."/>
            <person name="Chaudhuri R.R."/>
            <person name="La Ragione R."/>
            <person name="Hildebrand F."/>
            <person name="Pallen M.J."/>
        </authorList>
    </citation>
    <scope>NUCLEOTIDE SEQUENCE</scope>
    <source>
        <strain evidence="9">ChiSxjej1B13-7041</strain>
    </source>
</reference>
<sequence length="236" mass="26524">MKPSEVRMRALRAAFPHTIPIFAGFCFLGITYGIYMNVSGFSFVYPMLMALTIFGGSLEFVAVTMLLGTFAPLQTLIMTLMIQARHLFYGIAMLDKYKGLGWKRYYLIFGMCDESFSINYTAQVPQGVDRGWFMFFVTLLNQAYWVLGATLGGLLGSLISFNTEGLDFVMTAMFVVIFLDQWLKEKKHYTALIGIGASVACRLLFTADNFMVPTMICILVFLTFLRKPIEKAGGLL</sequence>
<dbReference type="PANTHER" id="PTHR34979:SF1">
    <property type="entry name" value="INNER MEMBRANE PROTEIN YGAZ"/>
    <property type="match status" value="1"/>
</dbReference>
<dbReference type="InterPro" id="IPR011606">
    <property type="entry name" value="Brnchd-chn_aa_trnsp_permease"/>
</dbReference>
<keyword evidence="4" id="KW-1003">Cell membrane</keyword>
<evidence type="ECO:0000313" key="9">
    <source>
        <dbReference type="EMBL" id="HIR92001.1"/>
    </source>
</evidence>
<evidence type="ECO:0000256" key="3">
    <source>
        <dbReference type="ARBA" id="ARBA00022448"/>
    </source>
</evidence>
<dbReference type="GO" id="GO:0005886">
    <property type="term" value="C:plasma membrane"/>
    <property type="evidence" value="ECO:0007669"/>
    <property type="project" value="UniProtKB-SubCell"/>
</dbReference>
<dbReference type="EMBL" id="DVHU01000009">
    <property type="protein sequence ID" value="HIR92001.1"/>
    <property type="molecule type" value="Genomic_DNA"/>
</dbReference>